<dbReference type="PROSITE" id="PS51207">
    <property type="entry name" value="PXA"/>
    <property type="match status" value="1"/>
</dbReference>
<dbReference type="InterPro" id="IPR036871">
    <property type="entry name" value="PX_dom_sf"/>
</dbReference>
<dbReference type="SMART" id="SM00315">
    <property type="entry name" value="RGS"/>
    <property type="match status" value="1"/>
</dbReference>
<keyword evidence="3" id="KW-0472">Membrane</keyword>
<reference evidence="8" key="1">
    <citation type="submission" date="2025-08" db="UniProtKB">
        <authorList>
            <consortium name="RefSeq"/>
        </authorList>
    </citation>
    <scope>IDENTIFICATION</scope>
    <source>
        <tissue evidence="8">Entire body</tissue>
    </source>
</reference>
<dbReference type="InterPro" id="IPR036305">
    <property type="entry name" value="RGS_sf"/>
</dbReference>
<keyword evidence="3" id="KW-1133">Transmembrane helix</keyword>
<evidence type="ECO:0000259" key="5">
    <source>
        <dbReference type="PROSITE" id="PS50195"/>
    </source>
</evidence>
<dbReference type="Pfam" id="PF08628">
    <property type="entry name" value="Nexin_C"/>
    <property type="match status" value="1"/>
</dbReference>
<dbReference type="Proteomes" id="UP000192223">
    <property type="component" value="Unplaced"/>
</dbReference>
<dbReference type="InParanoid" id="A0A7F5R2L3"/>
<dbReference type="InterPro" id="IPR044926">
    <property type="entry name" value="RGS_subdomain_2"/>
</dbReference>
<feature type="domain" description="PX" evidence="5">
    <location>
        <begin position="680"/>
        <end position="801"/>
    </location>
</feature>
<feature type="region of interest" description="Disordered" evidence="2">
    <location>
        <begin position="217"/>
        <end position="236"/>
    </location>
</feature>
<feature type="compositionally biased region" description="Basic and acidic residues" evidence="2">
    <location>
        <begin position="217"/>
        <end position="227"/>
    </location>
</feature>
<dbReference type="AlphaFoldDB" id="A0A7F5R2L3"/>
<gene>
    <name evidence="8" type="primary">LOC108733857</name>
</gene>
<dbReference type="Pfam" id="PF00615">
    <property type="entry name" value="RGS"/>
    <property type="match status" value="1"/>
</dbReference>
<proteinExistence type="inferred from homology"/>
<evidence type="ECO:0000313" key="7">
    <source>
        <dbReference type="Proteomes" id="UP000192223"/>
    </source>
</evidence>
<dbReference type="Pfam" id="PF02194">
    <property type="entry name" value="PXA"/>
    <property type="match status" value="1"/>
</dbReference>
<evidence type="ECO:0000259" key="4">
    <source>
        <dbReference type="PROSITE" id="PS50132"/>
    </source>
</evidence>
<protein>
    <submittedName>
        <fullName evidence="8">Sorting nexin-13</fullName>
    </submittedName>
</protein>
<dbReference type="KEGG" id="apln:108733857"/>
<dbReference type="InterPro" id="IPR016137">
    <property type="entry name" value="RGS"/>
</dbReference>
<feature type="transmembrane region" description="Helical" evidence="3">
    <location>
        <begin position="12"/>
        <end position="44"/>
    </location>
</feature>
<evidence type="ECO:0000256" key="2">
    <source>
        <dbReference type="SAM" id="MobiDB-lite"/>
    </source>
</evidence>
<evidence type="ECO:0000259" key="6">
    <source>
        <dbReference type="PROSITE" id="PS51207"/>
    </source>
</evidence>
<dbReference type="SMART" id="SM00312">
    <property type="entry name" value="PX"/>
    <property type="match status" value="1"/>
</dbReference>
<dbReference type="InterPro" id="IPR013937">
    <property type="entry name" value="Sorting_nexin_C"/>
</dbReference>
<feature type="domain" description="PXA" evidence="6">
    <location>
        <begin position="94"/>
        <end position="333"/>
    </location>
</feature>
<dbReference type="InterPro" id="IPR003114">
    <property type="entry name" value="Phox_assoc"/>
</dbReference>
<dbReference type="GO" id="GO:0035091">
    <property type="term" value="F:phosphatidylinositol binding"/>
    <property type="evidence" value="ECO:0007669"/>
    <property type="project" value="InterPro"/>
</dbReference>
<dbReference type="OrthoDB" id="5772781at2759"/>
<dbReference type="GO" id="GO:0005769">
    <property type="term" value="C:early endosome"/>
    <property type="evidence" value="ECO:0007669"/>
    <property type="project" value="TreeGrafter"/>
</dbReference>
<dbReference type="InterPro" id="IPR037437">
    <property type="entry name" value="SNX13_PX"/>
</dbReference>
<feature type="region of interest" description="Disordered" evidence="2">
    <location>
        <begin position="187"/>
        <end position="208"/>
    </location>
</feature>
<dbReference type="SUPFAM" id="SSF64268">
    <property type="entry name" value="PX domain"/>
    <property type="match status" value="1"/>
</dbReference>
<evidence type="ECO:0000256" key="3">
    <source>
        <dbReference type="SAM" id="Phobius"/>
    </source>
</evidence>
<dbReference type="RefSeq" id="XP_025829269.1">
    <property type="nucleotide sequence ID" value="XM_025973484.1"/>
</dbReference>
<name>A0A7F5R2L3_AGRPL</name>
<accession>A0A7F5R2L3</accession>
<dbReference type="PANTHER" id="PTHR22775:SF3">
    <property type="entry name" value="SORTING NEXIN-13"/>
    <property type="match status" value="1"/>
</dbReference>
<comment type="similarity">
    <text evidence="1">Belongs to the sorting nexin family.</text>
</comment>
<keyword evidence="7" id="KW-1185">Reference proteome</keyword>
<sequence length="939" mass="109226">MANYILWTCTIVLFIYNIFGLYFLLMLIFSITALLLGIFSLLYVEEGHIENFYKSCANNPLTSKDISEGGLRKITNNFSNPSKTIKVDKRVTGSEIIDTSLQEILGYVIRDYVLPWYTIVTNDKDFPEFAIKRTAQALAINISNRIKEIDWIPYLTTRLVDDGASHLKLFKQACYRIEQFNKFEYHRDSPSRDKYSSKKSHKRTKSEADVGYWSTKENEGGKRELEKSQSNTKEPNKKYSLEDNFFDLECQMEKKLLCRDSVCMNPDKEKEYLLELTELLLYLLLPDEDFQCKPLQYLLREILVNCIFLPLFNMICDPDFINQSLIWLCFRENTPLSEIFITTIRLSNSALELKYSKEIANREIQNLRSRDCGGENDMIVKQQLSSLAYVKKLIDNRLQKIDNMEILVTPSCTSELETIENVKIKLPLDIILKNNIALSYFIDYVSKTDYQVYLFFYLNVEGWKTSVEQQLSDLHLNKFKNPGESVSHAYDNIRATALNIFEQYLSEKDEQKVQLSSSLVQTLFFKIRNLTEQPSELWFDEVRDAVYKKMQEEILPQFYYSKTYLRLLEELDLLQYHTADEDSLSFSSLEIVDSSGDEKYNSVSSNMTDSRVQIISGNNPLNSHCLDDSQKPTKHTRSFSDITDFNIRNVEEQLFDSSQNGDCIREDNEKQLLNLKNGPFTLDARIIETGIVCEKGKTFGVYAIHVKCSYESSYIEEWHIYRRYSDFYDLQHRIKEKFPNLAKLPFPGKKTFHNMERSVLEKRMQMLGFYLKQLCRSDVLTAHHGLQTLLMNFLEQGDYDKVTSGGPISHTIDTIVNPFKSGIKTIRNVPEQLISTVDEVVEGISKVFQTKNQNQESSKVGASLDTESGDNIPLRIMLLLMDEVFDLKSRNQWLRRRIVALLRQIIHTMFGDIVNKKILDYVSYMTSPKNVAHYLQAFK</sequence>
<evidence type="ECO:0000313" key="8">
    <source>
        <dbReference type="RefSeq" id="XP_025829269.1"/>
    </source>
</evidence>
<dbReference type="CDD" id="cd06873">
    <property type="entry name" value="PX_SNX13"/>
    <property type="match status" value="1"/>
</dbReference>
<feature type="domain" description="RGS" evidence="4">
    <location>
        <begin position="427"/>
        <end position="568"/>
    </location>
</feature>
<keyword evidence="3" id="KW-0812">Transmembrane</keyword>
<dbReference type="SMART" id="SM00313">
    <property type="entry name" value="PXA"/>
    <property type="match status" value="1"/>
</dbReference>
<dbReference type="Gene3D" id="1.10.167.10">
    <property type="entry name" value="Regulator of G-protein Signalling 4, domain 2"/>
    <property type="match status" value="1"/>
</dbReference>
<dbReference type="PANTHER" id="PTHR22775">
    <property type="entry name" value="SORTING NEXIN"/>
    <property type="match status" value="1"/>
</dbReference>
<dbReference type="GeneID" id="108733857"/>
<dbReference type="PROSITE" id="PS50195">
    <property type="entry name" value="PX"/>
    <property type="match status" value="1"/>
</dbReference>
<dbReference type="SUPFAM" id="SSF48097">
    <property type="entry name" value="Regulator of G-protein signaling, RGS"/>
    <property type="match status" value="1"/>
</dbReference>
<dbReference type="InterPro" id="IPR001683">
    <property type="entry name" value="PX_dom"/>
</dbReference>
<dbReference type="PROSITE" id="PS50132">
    <property type="entry name" value="RGS"/>
    <property type="match status" value="1"/>
</dbReference>
<dbReference type="Gene3D" id="3.30.1520.10">
    <property type="entry name" value="Phox-like domain"/>
    <property type="match status" value="1"/>
</dbReference>
<evidence type="ECO:0000256" key="1">
    <source>
        <dbReference type="ARBA" id="ARBA00010883"/>
    </source>
</evidence>
<organism evidence="7 8">
    <name type="scientific">Agrilus planipennis</name>
    <name type="common">Emerald ash borer</name>
    <name type="synonym">Agrilus marcopoli</name>
    <dbReference type="NCBI Taxonomy" id="224129"/>
    <lineage>
        <taxon>Eukaryota</taxon>
        <taxon>Metazoa</taxon>
        <taxon>Ecdysozoa</taxon>
        <taxon>Arthropoda</taxon>
        <taxon>Hexapoda</taxon>
        <taxon>Insecta</taxon>
        <taxon>Pterygota</taxon>
        <taxon>Neoptera</taxon>
        <taxon>Endopterygota</taxon>
        <taxon>Coleoptera</taxon>
        <taxon>Polyphaga</taxon>
        <taxon>Elateriformia</taxon>
        <taxon>Buprestoidea</taxon>
        <taxon>Buprestidae</taxon>
        <taxon>Agrilinae</taxon>
        <taxon>Agrilus</taxon>
    </lineage>
</organism>
<dbReference type="Pfam" id="PF00787">
    <property type="entry name" value="PX"/>
    <property type="match status" value="1"/>
</dbReference>
<feature type="compositionally biased region" description="Basic and acidic residues" evidence="2">
    <location>
        <begin position="187"/>
        <end position="196"/>
    </location>
</feature>